<dbReference type="Gramene" id="TuG1812G0100001435.01.T02">
    <property type="protein sequence ID" value="TuG1812G0100001435.01.T02.cds267411"/>
    <property type="gene ID" value="TuG1812G0100001435.01"/>
</dbReference>
<proteinExistence type="predicted"/>
<feature type="transmembrane region" description="Helical" evidence="1">
    <location>
        <begin position="12"/>
        <end position="30"/>
    </location>
</feature>
<evidence type="ECO:0000256" key="1">
    <source>
        <dbReference type="SAM" id="Phobius"/>
    </source>
</evidence>
<reference evidence="2" key="2">
    <citation type="submission" date="2018-03" db="EMBL/GenBank/DDBJ databases">
        <title>The Triticum urartu genome reveals the dynamic nature of wheat genome evolution.</title>
        <authorList>
            <person name="Ling H."/>
            <person name="Ma B."/>
            <person name="Shi X."/>
            <person name="Liu H."/>
            <person name="Dong L."/>
            <person name="Sun H."/>
            <person name="Cao Y."/>
            <person name="Gao Q."/>
            <person name="Zheng S."/>
            <person name="Li Y."/>
            <person name="Yu Y."/>
            <person name="Du H."/>
            <person name="Qi M."/>
            <person name="Li Y."/>
            <person name="Yu H."/>
            <person name="Cui Y."/>
            <person name="Wang N."/>
            <person name="Chen C."/>
            <person name="Wu H."/>
            <person name="Zhao Y."/>
            <person name="Zhang J."/>
            <person name="Li Y."/>
            <person name="Zhou W."/>
            <person name="Zhang B."/>
            <person name="Hu W."/>
            <person name="Eijk M."/>
            <person name="Tang J."/>
            <person name="Witsenboer H."/>
            <person name="Zhao S."/>
            <person name="Li Z."/>
            <person name="Zhang A."/>
            <person name="Wang D."/>
            <person name="Liang C."/>
        </authorList>
    </citation>
    <scope>NUCLEOTIDE SEQUENCE [LARGE SCALE GENOMIC DNA]</scope>
    <source>
        <strain evidence="2">cv. G1812</strain>
    </source>
</reference>
<dbReference type="EnsemblPlants" id="TuG1812G0100001435.01.T03">
    <property type="protein sequence ID" value="TuG1812G0100001435.01.T03.cds267403"/>
    <property type="gene ID" value="TuG1812G0100001435.01"/>
</dbReference>
<name>A0A8R7JXE3_TRIUA</name>
<evidence type="ECO:0000313" key="3">
    <source>
        <dbReference type="Proteomes" id="UP000015106"/>
    </source>
</evidence>
<dbReference type="EnsemblPlants" id="TuG1812G0100001435.01.T02">
    <property type="protein sequence ID" value="TuG1812G0100001435.01.T02.cds267411"/>
    <property type="gene ID" value="TuG1812G0100001435.01"/>
</dbReference>
<sequence length="51" mass="6082">MERDAWTRLMRLPGLSLFNFLFLVAMLITWQGRPSQADIFFYEDRKQTAVT</sequence>
<keyword evidence="1" id="KW-0472">Membrane</keyword>
<dbReference type="Gramene" id="TuG1812G0100001435.01.T03">
    <property type="protein sequence ID" value="TuG1812G0100001435.01.T03.cds267403"/>
    <property type="gene ID" value="TuG1812G0100001435.01"/>
</dbReference>
<keyword evidence="1" id="KW-0812">Transmembrane</keyword>
<reference evidence="3" key="1">
    <citation type="journal article" date="2013" name="Nature">
        <title>Draft genome of the wheat A-genome progenitor Triticum urartu.</title>
        <authorList>
            <person name="Ling H.Q."/>
            <person name="Zhao S."/>
            <person name="Liu D."/>
            <person name="Wang J."/>
            <person name="Sun H."/>
            <person name="Zhang C."/>
            <person name="Fan H."/>
            <person name="Li D."/>
            <person name="Dong L."/>
            <person name="Tao Y."/>
            <person name="Gao C."/>
            <person name="Wu H."/>
            <person name="Li Y."/>
            <person name="Cui Y."/>
            <person name="Guo X."/>
            <person name="Zheng S."/>
            <person name="Wang B."/>
            <person name="Yu K."/>
            <person name="Liang Q."/>
            <person name="Yang W."/>
            <person name="Lou X."/>
            <person name="Chen J."/>
            <person name="Feng M."/>
            <person name="Jian J."/>
            <person name="Zhang X."/>
            <person name="Luo G."/>
            <person name="Jiang Y."/>
            <person name="Liu J."/>
            <person name="Wang Z."/>
            <person name="Sha Y."/>
            <person name="Zhang B."/>
            <person name="Wu H."/>
            <person name="Tang D."/>
            <person name="Shen Q."/>
            <person name="Xue P."/>
            <person name="Zou S."/>
            <person name="Wang X."/>
            <person name="Liu X."/>
            <person name="Wang F."/>
            <person name="Yang Y."/>
            <person name="An X."/>
            <person name="Dong Z."/>
            <person name="Zhang K."/>
            <person name="Zhang X."/>
            <person name="Luo M.C."/>
            <person name="Dvorak J."/>
            <person name="Tong Y."/>
            <person name="Wang J."/>
            <person name="Yang H."/>
            <person name="Li Z."/>
            <person name="Wang D."/>
            <person name="Zhang A."/>
            <person name="Wang J."/>
        </authorList>
    </citation>
    <scope>NUCLEOTIDE SEQUENCE</scope>
    <source>
        <strain evidence="3">cv. G1812</strain>
    </source>
</reference>
<organism evidence="2 3">
    <name type="scientific">Triticum urartu</name>
    <name type="common">Red wild einkorn</name>
    <name type="synonym">Crithodium urartu</name>
    <dbReference type="NCBI Taxonomy" id="4572"/>
    <lineage>
        <taxon>Eukaryota</taxon>
        <taxon>Viridiplantae</taxon>
        <taxon>Streptophyta</taxon>
        <taxon>Embryophyta</taxon>
        <taxon>Tracheophyta</taxon>
        <taxon>Spermatophyta</taxon>
        <taxon>Magnoliopsida</taxon>
        <taxon>Liliopsida</taxon>
        <taxon>Poales</taxon>
        <taxon>Poaceae</taxon>
        <taxon>BOP clade</taxon>
        <taxon>Pooideae</taxon>
        <taxon>Triticodae</taxon>
        <taxon>Triticeae</taxon>
        <taxon>Triticinae</taxon>
        <taxon>Triticum</taxon>
    </lineage>
</organism>
<dbReference type="AlphaFoldDB" id="A0A8R7JXE3"/>
<evidence type="ECO:0000313" key="2">
    <source>
        <dbReference type="EnsemblPlants" id="TuG1812G0100001435.01.T01.cds267411"/>
    </source>
</evidence>
<dbReference type="Proteomes" id="UP000015106">
    <property type="component" value="Chromosome 1"/>
</dbReference>
<dbReference type="Gramene" id="TuG1812G0100001435.01.T01">
    <property type="protein sequence ID" value="TuG1812G0100001435.01.T01.cds267411"/>
    <property type="gene ID" value="TuG1812G0100001435.01"/>
</dbReference>
<protein>
    <submittedName>
        <fullName evidence="2">Uncharacterized protein</fullName>
    </submittedName>
</protein>
<accession>A0A8R7JXE3</accession>
<dbReference type="EnsemblPlants" id="TuG1812G0100001435.01.T01">
    <property type="protein sequence ID" value="TuG1812G0100001435.01.T01.cds267411"/>
    <property type="gene ID" value="TuG1812G0100001435.01"/>
</dbReference>
<keyword evidence="1" id="KW-1133">Transmembrane helix</keyword>
<keyword evidence="3" id="KW-1185">Reference proteome</keyword>
<dbReference type="Gramene" id="TuG1812G0100001435.01.T04">
    <property type="protein sequence ID" value="TuG1812G0100001435.01.T04.cds267403"/>
    <property type="gene ID" value="TuG1812G0100001435.01"/>
</dbReference>
<dbReference type="EnsemblPlants" id="TuG1812G0100001435.01.T04">
    <property type="protein sequence ID" value="TuG1812G0100001435.01.T04.cds267403"/>
    <property type="gene ID" value="TuG1812G0100001435.01"/>
</dbReference>
<reference evidence="2" key="3">
    <citation type="submission" date="2022-06" db="UniProtKB">
        <authorList>
            <consortium name="EnsemblPlants"/>
        </authorList>
    </citation>
    <scope>IDENTIFICATION</scope>
</reference>